<dbReference type="InterPro" id="IPR027417">
    <property type="entry name" value="P-loop_NTPase"/>
</dbReference>
<sequence length="247" mass="27594">MNPILHDLHNKQWVWTAANAKQNRCLPTLGTGFENFDKVLNGGFPRAGLIHVDSPLGCGELRLMLSVLSPGAALLSEYERTQKAQANNKLEVFINPPFELNAEFLLAHNLRLEQLIVVQTKSLEEALWSAEQCAKSGACHGVFLWQSKLQHKHIRKLELAAQQGGSYCIWLQNQSTQEANLPLSLSLSLRREGEKMLITVNKQKVGWAQKAVKVPLPFTRLTNRSLKHKLGYSEPEQSGKVVSINAV</sequence>
<dbReference type="RefSeq" id="WP_311369940.1">
    <property type="nucleotide sequence ID" value="NZ_JAVRHX010000007.1"/>
</dbReference>
<name>A0ABU2ZUU3_9ALTE</name>
<gene>
    <name evidence="1" type="ORF">RM552_16275</name>
</gene>
<keyword evidence="2" id="KW-1185">Reference proteome</keyword>
<proteinExistence type="predicted"/>
<reference evidence="1 2" key="1">
    <citation type="submission" date="2023-09" db="EMBL/GenBank/DDBJ databases">
        <authorList>
            <person name="Rey-Velasco X."/>
        </authorList>
    </citation>
    <scope>NUCLEOTIDE SEQUENCE [LARGE SCALE GENOMIC DNA]</scope>
    <source>
        <strain evidence="1 2">P117</strain>
    </source>
</reference>
<evidence type="ECO:0000313" key="1">
    <source>
        <dbReference type="EMBL" id="MDT0596413.1"/>
    </source>
</evidence>
<dbReference type="SUPFAM" id="SSF52540">
    <property type="entry name" value="P-loop containing nucleoside triphosphate hydrolases"/>
    <property type="match status" value="1"/>
</dbReference>
<comment type="caution">
    <text evidence="1">The sequence shown here is derived from an EMBL/GenBank/DDBJ whole genome shotgun (WGS) entry which is preliminary data.</text>
</comment>
<organism evidence="1 2">
    <name type="scientific">Glaciecola petra</name>
    <dbReference type="NCBI Taxonomy" id="3075602"/>
    <lineage>
        <taxon>Bacteria</taxon>
        <taxon>Pseudomonadati</taxon>
        <taxon>Pseudomonadota</taxon>
        <taxon>Gammaproteobacteria</taxon>
        <taxon>Alteromonadales</taxon>
        <taxon>Alteromonadaceae</taxon>
        <taxon>Glaciecola</taxon>
    </lineage>
</organism>
<protein>
    <submittedName>
        <fullName evidence="1">Recombinase A</fullName>
    </submittedName>
</protein>
<dbReference type="EMBL" id="JAVRHX010000007">
    <property type="protein sequence ID" value="MDT0596413.1"/>
    <property type="molecule type" value="Genomic_DNA"/>
</dbReference>
<dbReference type="Proteomes" id="UP001253545">
    <property type="component" value="Unassembled WGS sequence"/>
</dbReference>
<dbReference type="Gene3D" id="3.40.50.300">
    <property type="entry name" value="P-loop containing nucleotide triphosphate hydrolases"/>
    <property type="match status" value="1"/>
</dbReference>
<evidence type="ECO:0000313" key="2">
    <source>
        <dbReference type="Proteomes" id="UP001253545"/>
    </source>
</evidence>
<accession>A0ABU2ZUU3</accession>